<keyword evidence="9 13" id="KW-0460">Magnesium</keyword>
<feature type="compositionally biased region" description="Polar residues" evidence="14">
    <location>
        <begin position="322"/>
        <end position="338"/>
    </location>
</feature>
<dbReference type="InterPro" id="IPR053848">
    <property type="entry name" value="IMS_HHH_1"/>
</dbReference>
<evidence type="ECO:0000259" key="15">
    <source>
        <dbReference type="PROSITE" id="PS50172"/>
    </source>
</evidence>
<feature type="region of interest" description="Disordered" evidence="14">
    <location>
        <begin position="303"/>
        <end position="380"/>
    </location>
</feature>
<dbReference type="Gene3D" id="1.20.58.1280">
    <property type="entry name" value="DNA repair protein Rev1, C-terminal domain"/>
    <property type="match status" value="1"/>
</dbReference>
<dbReference type="Gene3D" id="3.40.50.10190">
    <property type="entry name" value="BRCT domain"/>
    <property type="match status" value="1"/>
</dbReference>
<dbReference type="Gene3D" id="3.30.1490.100">
    <property type="entry name" value="DNA polymerase, Y-family, little finger domain"/>
    <property type="match status" value="1"/>
</dbReference>
<dbReference type="CDD" id="cd12145">
    <property type="entry name" value="Rev1_C"/>
    <property type="match status" value="1"/>
</dbReference>
<feature type="non-terminal residue" evidence="17">
    <location>
        <position position="1"/>
    </location>
</feature>
<dbReference type="GO" id="GO:0005634">
    <property type="term" value="C:nucleus"/>
    <property type="evidence" value="ECO:0007669"/>
    <property type="project" value="UniProtKB-SubCell"/>
</dbReference>
<dbReference type="SUPFAM" id="SSF100879">
    <property type="entry name" value="Lesion bypass DNA polymerase (Y-family), little finger domain"/>
    <property type="match status" value="1"/>
</dbReference>
<evidence type="ECO:0000256" key="2">
    <source>
        <dbReference type="ARBA" id="ARBA00010945"/>
    </source>
</evidence>
<dbReference type="GO" id="GO:0042276">
    <property type="term" value="P:error-prone translesion synthesis"/>
    <property type="evidence" value="ECO:0007669"/>
    <property type="project" value="InterPro"/>
</dbReference>
<feature type="compositionally biased region" description="Low complexity" evidence="14">
    <location>
        <begin position="196"/>
        <end position="209"/>
    </location>
</feature>
<reference evidence="17" key="1">
    <citation type="journal article" date="2004" name="Nature">
        <title>Genome duplication in the teleost fish Tetraodon nigroviridis reveals the early vertebrate proto-karyotype.</title>
        <authorList>
            <person name="Jaillon O."/>
            <person name="Aury J.-M."/>
            <person name="Brunet F."/>
            <person name="Petit J.-L."/>
            <person name="Stange-Thomann N."/>
            <person name="Mauceli E."/>
            <person name="Bouneau L."/>
            <person name="Fischer C."/>
            <person name="Ozouf-Costaz C."/>
            <person name="Bernot A."/>
            <person name="Nicaud S."/>
            <person name="Jaffe D."/>
            <person name="Fisher S."/>
            <person name="Lutfalla G."/>
            <person name="Dossat C."/>
            <person name="Segurens B."/>
            <person name="Dasilva C."/>
            <person name="Salanoubat M."/>
            <person name="Levy M."/>
            <person name="Boudet N."/>
            <person name="Castellano S."/>
            <person name="Anthouard V."/>
            <person name="Jubin C."/>
            <person name="Castelli V."/>
            <person name="Katinka M."/>
            <person name="Vacherie B."/>
            <person name="Biemont C."/>
            <person name="Skalli Z."/>
            <person name="Cattolico L."/>
            <person name="Poulain J."/>
            <person name="De Berardinis V."/>
            <person name="Cruaud C."/>
            <person name="Duprat S."/>
            <person name="Brottier P."/>
            <person name="Coutanceau J.-P."/>
            <person name="Gouzy J."/>
            <person name="Parra G."/>
            <person name="Lardier G."/>
            <person name="Chapple C."/>
            <person name="McKernan K.J."/>
            <person name="McEwan P."/>
            <person name="Bosak S."/>
            <person name="Kellis M."/>
            <person name="Volff J.-N."/>
            <person name="Guigo R."/>
            <person name="Zody M.C."/>
            <person name="Mesirov J."/>
            <person name="Lindblad-Toh K."/>
            <person name="Birren B."/>
            <person name="Nusbaum C."/>
            <person name="Kahn D."/>
            <person name="Robinson-Rechavi M."/>
            <person name="Laudet V."/>
            <person name="Schachter V."/>
            <person name="Quetier F."/>
            <person name="Saurin W."/>
            <person name="Scarpelli C."/>
            <person name="Wincker P."/>
            <person name="Lander E.S."/>
            <person name="Weissenbach J."/>
            <person name="Roest Crollius H."/>
        </authorList>
    </citation>
    <scope>NUCLEOTIDE SEQUENCE [LARGE SCALE GENOMIC DNA]</scope>
</reference>
<dbReference type="Pfam" id="PF21999">
    <property type="entry name" value="IMS_HHH_1"/>
    <property type="match status" value="1"/>
</dbReference>
<evidence type="ECO:0000256" key="6">
    <source>
        <dbReference type="ARBA" id="ARBA00022695"/>
    </source>
</evidence>
<proteinExistence type="inferred from homology"/>
<dbReference type="InterPro" id="IPR012112">
    <property type="entry name" value="REV1"/>
</dbReference>
<keyword evidence="7 13" id="KW-0479">Metal-binding</keyword>
<keyword evidence="6" id="KW-0548">Nucleotidyltransferase</keyword>
<keyword evidence="10" id="KW-0238">DNA-binding</keyword>
<comment type="cofactor">
    <cofactor evidence="13">
        <name>Mg(2+)</name>
        <dbReference type="ChEBI" id="CHEBI:18420"/>
    </cofactor>
    <text evidence="13">Binds 2 magnesium ions.</text>
</comment>
<dbReference type="GO" id="GO:0070987">
    <property type="term" value="P:error-free translesion synthesis"/>
    <property type="evidence" value="ECO:0007669"/>
    <property type="project" value="TreeGrafter"/>
</dbReference>
<dbReference type="PROSITE" id="PS50173">
    <property type="entry name" value="UMUC"/>
    <property type="match status" value="1"/>
</dbReference>
<dbReference type="CDD" id="cd17719">
    <property type="entry name" value="BRCT_Rev1"/>
    <property type="match status" value="1"/>
</dbReference>
<feature type="binding site" evidence="13">
    <location>
        <position position="689"/>
    </location>
    <ligand>
        <name>Mg(2+)</name>
        <dbReference type="ChEBI" id="CHEBI:18420"/>
        <label>1</label>
    </ligand>
</feature>
<dbReference type="GO" id="GO:0006281">
    <property type="term" value="P:DNA repair"/>
    <property type="evidence" value="ECO:0007669"/>
    <property type="project" value="UniProtKB-KW"/>
</dbReference>
<dbReference type="InterPro" id="IPR036420">
    <property type="entry name" value="BRCT_dom_sf"/>
</dbReference>
<dbReference type="Gene3D" id="3.30.70.270">
    <property type="match status" value="2"/>
</dbReference>
<evidence type="ECO:0000259" key="16">
    <source>
        <dbReference type="PROSITE" id="PS50173"/>
    </source>
</evidence>
<keyword evidence="11" id="KW-0234">DNA repair</keyword>
<dbReference type="GO" id="GO:0003684">
    <property type="term" value="F:damaged DNA binding"/>
    <property type="evidence" value="ECO:0007669"/>
    <property type="project" value="InterPro"/>
</dbReference>
<dbReference type="InterPro" id="IPR001126">
    <property type="entry name" value="UmuC"/>
</dbReference>
<comment type="similarity">
    <text evidence="2">Belongs to the DNA polymerase type-Y family.</text>
</comment>
<dbReference type="SUPFAM" id="SSF52113">
    <property type="entry name" value="BRCT domain"/>
    <property type="match status" value="1"/>
</dbReference>
<keyword evidence="12" id="KW-0539">Nucleus</keyword>
<dbReference type="InterPro" id="IPR017961">
    <property type="entry name" value="DNA_pol_Y-fam_little_finger"/>
</dbReference>
<dbReference type="GO" id="GO:0017125">
    <property type="term" value="F:deoxycytidyl transferase activity"/>
    <property type="evidence" value="ECO:0007669"/>
    <property type="project" value="TreeGrafter"/>
</dbReference>
<dbReference type="PIRSF" id="PIRSF036573">
    <property type="entry name" value="REV1"/>
    <property type="match status" value="1"/>
</dbReference>
<dbReference type="FunFam" id="1.20.58.1280:FF:000001">
    <property type="entry name" value="DNA repair protein REV1"/>
    <property type="match status" value="1"/>
</dbReference>
<dbReference type="SUPFAM" id="SSF56672">
    <property type="entry name" value="DNA/RNA polymerases"/>
    <property type="match status" value="1"/>
</dbReference>
<feature type="region of interest" description="Disordered" evidence="14">
    <location>
        <begin position="1156"/>
        <end position="1215"/>
    </location>
</feature>
<dbReference type="InterPro" id="IPR043502">
    <property type="entry name" value="DNA/RNA_pol_sf"/>
</dbReference>
<feature type="compositionally biased region" description="Polar residues" evidence="14">
    <location>
        <begin position="179"/>
        <end position="195"/>
    </location>
</feature>
<feature type="region of interest" description="Disordered" evidence="14">
    <location>
        <begin position="127"/>
        <end position="258"/>
    </location>
</feature>
<dbReference type="InterPro" id="IPR043128">
    <property type="entry name" value="Rev_trsase/Diguanyl_cyclase"/>
</dbReference>
<dbReference type="PANTHER" id="PTHR45990:SF1">
    <property type="entry name" value="DNA REPAIR PROTEIN REV1"/>
    <property type="match status" value="1"/>
</dbReference>
<evidence type="ECO:0000256" key="13">
    <source>
        <dbReference type="PIRSR" id="PIRSR036573-2"/>
    </source>
</evidence>
<dbReference type="Gene3D" id="3.40.1170.60">
    <property type="match status" value="1"/>
</dbReference>
<feature type="compositionally biased region" description="Polar residues" evidence="14">
    <location>
        <begin position="134"/>
        <end position="148"/>
    </location>
</feature>
<dbReference type="Pfam" id="PF11799">
    <property type="entry name" value="IMS_C"/>
    <property type="match status" value="1"/>
</dbReference>
<evidence type="ECO:0000256" key="12">
    <source>
        <dbReference type="ARBA" id="ARBA00023242"/>
    </source>
</evidence>
<dbReference type="FunFam" id="3.30.1490.100:FF:000001">
    <property type="entry name" value="DNA repair protein REV1"/>
    <property type="match status" value="1"/>
</dbReference>
<feature type="region of interest" description="Disordered" evidence="14">
    <location>
        <begin position="410"/>
        <end position="432"/>
    </location>
</feature>
<dbReference type="FunFam" id="3.40.50.10190:FF:000009">
    <property type="entry name" value="DNA repair protein REV1"/>
    <property type="match status" value="1"/>
</dbReference>
<evidence type="ECO:0000256" key="14">
    <source>
        <dbReference type="SAM" id="MobiDB-lite"/>
    </source>
</evidence>
<dbReference type="InterPro" id="IPR038401">
    <property type="entry name" value="Rev1_C_sf"/>
</dbReference>
<keyword evidence="5" id="KW-0808">Transferase</keyword>
<feature type="domain" description="UmuC" evidence="16">
    <location>
        <begin position="509"/>
        <end position="772"/>
    </location>
</feature>
<evidence type="ECO:0000256" key="8">
    <source>
        <dbReference type="ARBA" id="ARBA00022763"/>
    </source>
</evidence>
<dbReference type="SMART" id="SM00292">
    <property type="entry name" value="BRCT"/>
    <property type="match status" value="1"/>
</dbReference>
<organism evidence="17">
    <name type="scientific">Tetraodon nigroviridis</name>
    <name type="common">Spotted green pufferfish</name>
    <name type="synonym">Chelonodon nigroviridis</name>
    <dbReference type="NCBI Taxonomy" id="99883"/>
    <lineage>
        <taxon>Eukaryota</taxon>
        <taxon>Metazoa</taxon>
        <taxon>Chordata</taxon>
        <taxon>Craniata</taxon>
        <taxon>Vertebrata</taxon>
        <taxon>Euteleostomi</taxon>
        <taxon>Actinopterygii</taxon>
        <taxon>Neopterygii</taxon>
        <taxon>Teleostei</taxon>
        <taxon>Neoteleostei</taxon>
        <taxon>Acanthomorphata</taxon>
        <taxon>Eupercaria</taxon>
        <taxon>Tetraodontiformes</taxon>
        <taxon>Tetradontoidea</taxon>
        <taxon>Tetraodontidae</taxon>
        <taxon>Tetraodon</taxon>
    </lineage>
</organism>
<feature type="binding site" evidence="13">
    <location>
        <position position="513"/>
    </location>
    <ligand>
        <name>Mg(2+)</name>
        <dbReference type="ChEBI" id="CHEBI:18420"/>
        <label>1</label>
    </ligand>
</feature>
<reference evidence="17" key="2">
    <citation type="submission" date="2004-02" db="EMBL/GenBank/DDBJ databases">
        <authorList>
            <consortium name="Genoscope"/>
            <consortium name="Whitehead Institute Centre for Genome Research"/>
        </authorList>
    </citation>
    <scope>NUCLEOTIDE SEQUENCE</scope>
</reference>
<dbReference type="InterPro" id="IPR031991">
    <property type="entry name" value="Rev1_C"/>
</dbReference>
<evidence type="ECO:0000256" key="1">
    <source>
        <dbReference type="ARBA" id="ARBA00004123"/>
    </source>
</evidence>
<evidence type="ECO:0000256" key="11">
    <source>
        <dbReference type="ARBA" id="ARBA00023204"/>
    </source>
</evidence>
<feature type="compositionally biased region" description="Polar residues" evidence="14">
    <location>
        <begin position="412"/>
        <end position="429"/>
    </location>
</feature>
<comment type="subcellular location">
    <subcellularLocation>
        <location evidence="1">Nucleus</location>
    </subcellularLocation>
</comment>
<feature type="region of interest" description="Disordered" evidence="14">
    <location>
        <begin position="988"/>
        <end position="1095"/>
    </location>
</feature>
<dbReference type="InterPro" id="IPR036775">
    <property type="entry name" value="DNA_pol_Y-fam_lit_finger_sf"/>
</dbReference>
<evidence type="ECO:0000256" key="9">
    <source>
        <dbReference type="ARBA" id="ARBA00022842"/>
    </source>
</evidence>
<dbReference type="GO" id="GO:0046872">
    <property type="term" value="F:metal ion binding"/>
    <property type="evidence" value="ECO:0007669"/>
    <property type="project" value="UniProtKB-KW"/>
</dbReference>
<dbReference type="Gene3D" id="6.10.250.1630">
    <property type="match status" value="1"/>
</dbReference>
<keyword evidence="8" id="KW-0227">DNA damage</keyword>
<feature type="binding site" evidence="13">
    <location>
        <position position="690"/>
    </location>
    <ligand>
        <name>Mg(2+)</name>
        <dbReference type="ChEBI" id="CHEBI:18420"/>
        <label>1</label>
    </ligand>
</feature>
<feature type="compositionally biased region" description="Basic and acidic residues" evidence="14">
    <location>
        <begin position="210"/>
        <end position="219"/>
    </location>
</feature>
<dbReference type="Pfam" id="PF16727">
    <property type="entry name" value="REV1_C"/>
    <property type="match status" value="1"/>
</dbReference>
<dbReference type="CDD" id="cd01701">
    <property type="entry name" value="PolY_Rev1"/>
    <property type="match status" value="1"/>
</dbReference>
<name>Q4S0P1_TETNG</name>
<dbReference type="PROSITE" id="PS50172">
    <property type="entry name" value="BRCT"/>
    <property type="match status" value="1"/>
</dbReference>
<feature type="compositionally biased region" description="Basic and acidic residues" evidence="14">
    <location>
        <begin position="1071"/>
        <end position="1087"/>
    </location>
</feature>
<feature type="compositionally biased region" description="Low complexity" evidence="14">
    <location>
        <begin position="988"/>
        <end position="1001"/>
    </location>
</feature>
<evidence type="ECO:0000313" key="17">
    <source>
        <dbReference type="EMBL" id="CAG05791.1"/>
    </source>
</evidence>
<gene>
    <name evidence="17" type="ORF">GSTENG00025937001</name>
</gene>
<dbReference type="InterPro" id="IPR001357">
    <property type="entry name" value="BRCT_dom"/>
</dbReference>
<feature type="domain" description="BRCT" evidence="15">
    <location>
        <begin position="28"/>
        <end position="115"/>
    </location>
</feature>
<accession>Q4S0P1</accession>
<protein>
    <recommendedName>
        <fullName evidence="3">DNA repair protein REV1</fullName>
    </recommendedName>
</protein>
<dbReference type="OrthoDB" id="427711at2759"/>
<dbReference type="FunFam" id="3.30.70.270:FF:000005">
    <property type="entry name" value="DNA repair protein REV1"/>
    <property type="match status" value="1"/>
</dbReference>
<evidence type="ECO:0000256" key="4">
    <source>
        <dbReference type="ARBA" id="ARBA00022634"/>
    </source>
</evidence>
<dbReference type="EMBL" id="CAAE01014781">
    <property type="protein sequence ID" value="CAG05791.1"/>
    <property type="molecule type" value="Genomic_DNA"/>
</dbReference>
<feature type="compositionally biased region" description="Low complexity" evidence="14">
    <location>
        <begin position="238"/>
        <end position="247"/>
    </location>
</feature>
<evidence type="ECO:0000256" key="5">
    <source>
        <dbReference type="ARBA" id="ARBA00022679"/>
    </source>
</evidence>
<keyword evidence="4" id="KW-0237">DNA synthesis</keyword>
<dbReference type="Pfam" id="PF16589">
    <property type="entry name" value="BRCT_2"/>
    <property type="match status" value="1"/>
</dbReference>
<dbReference type="Gene3D" id="1.10.150.20">
    <property type="entry name" value="5' to 3' exonuclease, C-terminal subdomain"/>
    <property type="match status" value="1"/>
</dbReference>
<evidence type="ECO:0000256" key="3">
    <source>
        <dbReference type="ARBA" id="ARBA00020399"/>
    </source>
</evidence>
<sequence>GGYMAAKVSKLQEQFKLDAPKEKHKEGLSSDIFFGVSIYVNGYTEPSADELRRLMMLHGGQFHAYYSRTNTTHIIANNLPHSKVKELKGQKVIRPEWITDSVKAGRLLPHLQYQLYAKHKGPLFPGAALRKTSDVSGTSQGPLQPSTHQKPRPQQRLNQERFGSACRNKPSLGRPRQGSVPSQFVPQSSAAHRTNSQTWHAASTHTSTDATHRTPSDHPHKPHPSPGQRACQLQPQISSSSSDARSSCRTPDLGRNGFLQTSLEVSSHLERSEPEECGKDDPPLHVVNEALLTNGHACLVNGALKPEDGSSDTDETSVGKDLSQSSLKNAADTPQSQFDAKLDPYEFPHSPLQEDEQHSSLKVQPFKPPPPACQEAGRSRENHLPVPAGQAELSHALPSSSLTAPAVRLNGCHNSKLSPKTASKSTPENASKAPVQLLAQTSGLISEFYSHSRLHQISTWRNSFSEYVNELHSRRKAAGARSFPGKERLRKFGAHQEGQGVPFGVKSCIFHVDMDCFFVSVAIRNRPDLKGKPVAVTSNRGAGTVLQRPGANPQLEQHYYQWKQSHPESGEHVGTVVFTVLEEHVPLHVFICPTADEDLYRTPSQDGPGTHTGGAGQEAAALSMAEIASCSYEARQAGVRNGMFFGKAKQLCPSLQAVPYDFEAYKEVALTMYDTLAGYTHDIEALSCDELLMDTSALLAELCVNPEELAKAIRADIKEKTGCCASVGMGSNILLARLATRKAKPDGQYFLRSEDVDDFIRDLPVTSLPGVGPVMSRKLAAMGVRSCGDLQQVSMSQLQKKFGPRTGQTLFRFSRGLDDRPVRYEKERKSVSADMNYNIRFTTVDEAECFLTNLSMEVQKRLQEAGLRGRRVTLKVMVRKVGAPQEPAKYGGHGICDNLARTVMLAASTDDGRLIAAAVIKLFHAMKLQVQDLRGVGIQVQLLDGNAHQASAGPRKRSIKDMLLDQGPGPQSGNRAEVCVVAIADNSTQQEKTSTTASSSSFPPQHLASPEPVPGTSRGHQACRQTPRHSRARLNCSIEVPSPSQVRSPRKRVVVRQGPGNLPIGTGFMRRQGDRAGGEARPAEVREQGVQAGTRRGQVDPDVFAALPKELQEELRSAYNRGSDVQPPANILLEQKNPLLQLKQSGVGLGRVKRRYKRKNAGSPVKKGLSPVKRNRATNSPAKPQEPASMIKAEVRPSTSTSKPETAESLPKILPRPTPTLAGACDLTDIRALLREWVTTITEPMEEDILQVVKYCTDLIEDKDLEKLDLIIKYMKRLMKQSAESVWSMAFDFVLDNVQVVLQQTYGSTLKVS</sequence>
<dbReference type="KEGG" id="tng:GSTEN00025937G001"/>
<dbReference type="GO" id="GO:0003887">
    <property type="term" value="F:DNA-directed DNA polymerase activity"/>
    <property type="evidence" value="ECO:0007669"/>
    <property type="project" value="InterPro"/>
</dbReference>
<dbReference type="Pfam" id="PF00817">
    <property type="entry name" value="IMS"/>
    <property type="match status" value="2"/>
</dbReference>
<comment type="caution">
    <text evidence="17">The sequence shown here is derived from an EMBL/GenBank/DDBJ whole genome shotgun (WGS) entry which is preliminary data.</text>
</comment>
<dbReference type="PANTHER" id="PTHR45990">
    <property type="entry name" value="DNA REPAIR PROTEIN REV1"/>
    <property type="match status" value="1"/>
</dbReference>
<evidence type="ECO:0000256" key="7">
    <source>
        <dbReference type="ARBA" id="ARBA00022723"/>
    </source>
</evidence>
<evidence type="ECO:0000256" key="10">
    <source>
        <dbReference type="ARBA" id="ARBA00023125"/>
    </source>
</evidence>
<dbReference type="FunFam" id="3.40.1170.60:FF:000005">
    <property type="entry name" value="DNA repair protein REV1"/>
    <property type="match status" value="1"/>
</dbReference>